<comment type="subcellular location">
    <subcellularLocation>
        <location evidence="1">Membrane</location>
        <topology evidence="1">Single-pass type II membrane protein</topology>
    </subcellularLocation>
</comment>
<dbReference type="InterPro" id="IPR002347">
    <property type="entry name" value="SDR_fam"/>
</dbReference>
<evidence type="ECO:0000256" key="2">
    <source>
        <dbReference type="ARBA" id="ARBA00006484"/>
    </source>
</evidence>
<dbReference type="InterPro" id="IPR036291">
    <property type="entry name" value="NAD(P)-bd_dom_sf"/>
</dbReference>
<keyword evidence="3" id="KW-0560">Oxidoreductase</keyword>
<dbReference type="PANTHER" id="PTHR43391:SF89">
    <property type="entry name" value="11-BETA-HYDROXYSTEROID DEHYDROGENASE 1A-RELATED"/>
    <property type="match status" value="1"/>
</dbReference>
<comment type="similarity">
    <text evidence="2 4">Belongs to the short-chain dehydrogenases/reductases (SDR) family.</text>
</comment>
<dbReference type="PANTHER" id="PTHR43391">
    <property type="entry name" value="RETINOL DEHYDROGENASE-RELATED"/>
    <property type="match status" value="1"/>
</dbReference>
<protein>
    <recommendedName>
        <fullName evidence="8">11-beta-hydroxysteroid dehydrogenase 1B-like</fullName>
    </recommendedName>
</protein>
<dbReference type="EMBL" id="DUZY01000004">
    <property type="protein sequence ID" value="DAD34185.1"/>
    <property type="molecule type" value="Genomic_DNA"/>
</dbReference>
<reference evidence="6 7" key="1">
    <citation type="journal article" date="2020" name="Mol. Biol. Evol.">
        <title>Distinct Expression and Methylation Patterns for Genes with Different Fates following a Single Whole-Genome Duplication in Flowering Plants.</title>
        <authorList>
            <person name="Shi T."/>
            <person name="Rahmani R.S."/>
            <person name="Gugger P.F."/>
            <person name="Wang M."/>
            <person name="Li H."/>
            <person name="Zhang Y."/>
            <person name="Li Z."/>
            <person name="Wang Q."/>
            <person name="Van de Peer Y."/>
            <person name="Marchal K."/>
            <person name="Chen J."/>
        </authorList>
    </citation>
    <scope>NUCLEOTIDE SEQUENCE [LARGE SCALE GENOMIC DNA]</scope>
    <source>
        <tissue evidence="6">Leaf</tissue>
    </source>
</reference>
<gene>
    <name evidence="6" type="ORF">HUJ06_004825</name>
</gene>
<keyword evidence="5" id="KW-1133">Transmembrane helix</keyword>
<dbReference type="AlphaFoldDB" id="A0A822YSX5"/>
<dbReference type="GO" id="GO:0016491">
    <property type="term" value="F:oxidoreductase activity"/>
    <property type="evidence" value="ECO:0007669"/>
    <property type="project" value="UniProtKB-KW"/>
</dbReference>
<keyword evidence="5" id="KW-0812">Transmembrane</keyword>
<evidence type="ECO:0000256" key="3">
    <source>
        <dbReference type="ARBA" id="ARBA00023002"/>
    </source>
</evidence>
<evidence type="ECO:0000313" key="7">
    <source>
        <dbReference type="Proteomes" id="UP000607653"/>
    </source>
</evidence>
<dbReference type="GO" id="GO:0016020">
    <property type="term" value="C:membrane"/>
    <property type="evidence" value="ECO:0007669"/>
    <property type="project" value="UniProtKB-SubCell"/>
</dbReference>
<keyword evidence="5" id="KW-0472">Membrane</keyword>
<organism evidence="6 7">
    <name type="scientific">Nelumbo nucifera</name>
    <name type="common">Sacred lotus</name>
    <dbReference type="NCBI Taxonomy" id="4432"/>
    <lineage>
        <taxon>Eukaryota</taxon>
        <taxon>Viridiplantae</taxon>
        <taxon>Streptophyta</taxon>
        <taxon>Embryophyta</taxon>
        <taxon>Tracheophyta</taxon>
        <taxon>Spermatophyta</taxon>
        <taxon>Magnoliopsida</taxon>
        <taxon>Proteales</taxon>
        <taxon>Nelumbonaceae</taxon>
        <taxon>Nelumbo</taxon>
    </lineage>
</organism>
<name>A0A822YSX5_NELNU</name>
<evidence type="ECO:0000256" key="1">
    <source>
        <dbReference type="ARBA" id="ARBA00004606"/>
    </source>
</evidence>
<dbReference type="PRINTS" id="PR00081">
    <property type="entry name" value="GDHRDH"/>
</dbReference>
<feature type="transmembrane region" description="Helical" evidence="5">
    <location>
        <begin position="20"/>
        <end position="40"/>
    </location>
</feature>
<comment type="caution">
    <text evidence="6">The sequence shown here is derived from an EMBL/GenBank/DDBJ whole genome shotgun (WGS) entry which is preliminary data.</text>
</comment>
<keyword evidence="7" id="KW-1185">Reference proteome</keyword>
<dbReference type="Gene3D" id="3.40.50.720">
    <property type="entry name" value="NAD(P)-binding Rossmann-like Domain"/>
    <property type="match status" value="1"/>
</dbReference>
<accession>A0A822YSX5</accession>
<dbReference type="SUPFAM" id="SSF51735">
    <property type="entry name" value="NAD(P)-binding Rossmann-fold domains"/>
    <property type="match status" value="1"/>
</dbReference>
<evidence type="ECO:0008006" key="8">
    <source>
        <dbReference type="Google" id="ProtNLM"/>
    </source>
</evidence>
<proteinExistence type="inferred from homology"/>
<dbReference type="PRINTS" id="PR00080">
    <property type="entry name" value="SDRFAMILY"/>
</dbReference>
<dbReference type="Pfam" id="PF00106">
    <property type="entry name" value="adh_short"/>
    <property type="match status" value="1"/>
</dbReference>
<sequence length="396" mass="44195">MIYFSNLPCSKIKQPLFLNYVSFFSSSSGLVIIIVVFSFSSLDMDQQQQIRKFMNIVAPPVILLTLVLLSPPFLVLEFFLSILRSFFSENVAGKVVLITGASSGIGKQLAYQYAKKGACLVLVARRQNLLEEVAEKARLLGSPDVMSVQADVSKVDDCQRFIDETVNHFGRLDHLVTNAGIGSVCMFEDSTEINKFTPVMGINFWGSIYATHFAAPHLRNSKGKMIVIASLAGWLPVPRMSFYCASKAALIKFHETYRIEYGADIRSVIVVPGLIESEMTKGRFLSNEGVLMEVDEESREVEVGVFPYASTEGCAKHIVDGACRGEPYVIEPRWYKAAIFCRSLCPEVLEWFYRLVYGTLLGALLRGGLSKYWMSRMTTKSPTHPQPNLLTKSLVD</sequence>
<feature type="transmembrane region" description="Helical" evidence="5">
    <location>
        <begin position="61"/>
        <end position="83"/>
    </location>
</feature>
<evidence type="ECO:0000256" key="5">
    <source>
        <dbReference type="SAM" id="Phobius"/>
    </source>
</evidence>
<dbReference type="Proteomes" id="UP000607653">
    <property type="component" value="Unassembled WGS sequence"/>
</dbReference>
<evidence type="ECO:0000313" key="6">
    <source>
        <dbReference type="EMBL" id="DAD34185.1"/>
    </source>
</evidence>
<evidence type="ECO:0000256" key="4">
    <source>
        <dbReference type="RuleBase" id="RU000363"/>
    </source>
</evidence>